<sequence length="77" mass="8765">NFHMGYYTNAFQYYAIEGTGKASFSLVGGIMPPRQRSRKESRRQLLSKWRSKIRGQNSGCNNQEPPPSQKKISALNT</sequence>
<dbReference type="EMBL" id="FLQU01000085">
    <property type="protein sequence ID" value="SBS80570.1"/>
    <property type="molecule type" value="Genomic_DNA"/>
</dbReference>
<evidence type="ECO:0000256" key="1">
    <source>
        <dbReference type="SAM" id="MobiDB-lite"/>
    </source>
</evidence>
<feature type="non-terminal residue" evidence="2">
    <location>
        <position position="1"/>
    </location>
</feature>
<evidence type="ECO:0000313" key="3">
    <source>
        <dbReference type="Proteomes" id="UP000078560"/>
    </source>
</evidence>
<reference evidence="3" key="1">
    <citation type="submission" date="2016-05" db="EMBL/GenBank/DDBJ databases">
        <authorList>
            <person name="Naeem Raeece"/>
        </authorList>
    </citation>
    <scope>NUCLEOTIDE SEQUENCE [LARGE SCALE GENOMIC DNA]</scope>
</reference>
<name>A0A1A8VJA3_PLAOA</name>
<feature type="compositionally biased region" description="Polar residues" evidence="1">
    <location>
        <begin position="54"/>
        <end position="63"/>
    </location>
</feature>
<protein>
    <submittedName>
        <fullName evidence="2">Uncharacterized protein</fullName>
    </submittedName>
</protein>
<organism evidence="2 3">
    <name type="scientific">Plasmodium ovale curtisi</name>
    <dbReference type="NCBI Taxonomy" id="864141"/>
    <lineage>
        <taxon>Eukaryota</taxon>
        <taxon>Sar</taxon>
        <taxon>Alveolata</taxon>
        <taxon>Apicomplexa</taxon>
        <taxon>Aconoidasida</taxon>
        <taxon>Haemosporida</taxon>
        <taxon>Plasmodiidae</taxon>
        <taxon>Plasmodium</taxon>
        <taxon>Plasmodium (Plasmodium)</taxon>
    </lineage>
</organism>
<proteinExistence type="predicted"/>
<gene>
    <name evidence="2" type="ORF">POVCU2_0006000</name>
</gene>
<feature type="region of interest" description="Disordered" evidence="1">
    <location>
        <begin position="30"/>
        <end position="77"/>
    </location>
</feature>
<evidence type="ECO:0000313" key="2">
    <source>
        <dbReference type="EMBL" id="SBS80570.1"/>
    </source>
</evidence>
<dbReference type="AlphaFoldDB" id="A0A1A8VJA3"/>
<dbReference type="Proteomes" id="UP000078560">
    <property type="component" value="Unassembled WGS sequence"/>
</dbReference>
<accession>A0A1A8VJA3</accession>